<dbReference type="EMBL" id="AEMG01000012">
    <property type="protein sequence ID" value="EFW91720.1"/>
    <property type="molecule type" value="Genomic_DNA"/>
</dbReference>
<gene>
    <name evidence="2" type="ORF">SAMN05444342_0082</name>
    <name evidence="1" type="ORF">ZOD2009_12742</name>
</gene>
<dbReference type="PATRIC" id="fig|797209.4.peg.2505"/>
<dbReference type="AlphaFoldDB" id="E7QUR3"/>
<evidence type="ECO:0000313" key="3">
    <source>
        <dbReference type="Proteomes" id="UP000003751"/>
    </source>
</evidence>
<dbReference type="RefSeq" id="WP_007980368.1">
    <property type="nucleotide sequence ID" value="NZ_AEMG01000012.1"/>
</dbReference>
<reference evidence="2" key="2">
    <citation type="submission" date="2016-11" db="EMBL/GenBank/DDBJ databases">
        <authorList>
            <person name="Jaros S."/>
            <person name="Januszkiewicz K."/>
            <person name="Wedrychowicz H."/>
        </authorList>
    </citation>
    <scope>NUCLEOTIDE SEQUENCE [LARGE SCALE GENOMIC DNA]</scope>
    <source>
        <strain evidence="2">DX253</strain>
    </source>
</reference>
<evidence type="ECO:0000313" key="2">
    <source>
        <dbReference type="EMBL" id="SHJ96151.1"/>
    </source>
</evidence>
<dbReference type="OrthoDB" id="245913at2157"/>
<reference evidence="4" key="3">
    <citation type="submission" date="2016-11" db="EMBL/GenBank/DDBJ databases">
        <authorList>
            <person name="Varghese N."/>
            <person name="Submissions S."/>
        </authorList>
    </citation>
    <scope>NUCLEOTIDE SEQUENCE [LARGE SCALE GENOMIC DNA]</scope>
    <source>
        <strain evidence="4">DX253</strain>
    </source>
</reference>
<sequence>MPENEYDVYLVPSGKRGKDQNIVSPVEGDELEFYDTGVWLHRKGGRNFFPYEQIRTIREHGGEEVEASE</sequence>
<dbReference type="EMBL" id="FRAN01000001">
    <property type="protein sequence ID" value="SHJ96151.1"/>
    <property type="molecule type" value="Genomic_DNA"/>
</dbReference>
<organism evidence="1 3">
    <name type="scientific">Haladaptatus paucihalophilus DX253</name>
    <dbReference type="NCBI Taxonomy" id="797209"/>
    <lineage>
        <taxon>Archaea</taxon>
        <taxon>Methanobacteriati</taxon>
        <taxon>Methanobacteriota</taxon>
        <taxon>Stenosarchaea group</taxon>
        <taxon>Halobacteria</taxon>
        <taxon>Halobacteriales</taxon>
        <taxon>Haladaptataceae</taxon>
        <taxon>Haladaptatus</taxon>
    </lineage>
</organism>
<accession>E7QUR3</accession>
<dbReference type="Proteomes" id="UP000184203">
    <property type="component" value="Unassembled WGS sequence"/>
</dbReference>
<evidence type="ECO:0000313" key="1">
    <source>
        <dbReference type="EMBL" id="EFW91720.1"/>
    </source>
</evidence>
<protein>
    <submittedName>
        <fullName evidence="1">Uncharacterized protein</fullName>
    </submittedName>
</protein>
<name>E7QUR3_HALPU</name>
<evidence type="ECO:0000313" key="4">
    <source>
        <dbReference type="Proteomes" id="UP000184203"/>
    </source>
</evidence>
<dbReference type="STRING" id="797209.GCA_000376445_00854"/>
<dbReference type="Proteomes" id="UP000003751">
    <property type="component" value="Unassembled WGS sequence"/>
</dbReference>
<keyword evidence="4" id="KW-1185">Reference proteome</keyword>
<proteinExistence type="predicted"/>
<reference evidence="1 3" key="1">
    <citation type="journal article" date="2014" name="ISME J.">
        <title>Trehalose/2-sulfotrehalose biosynthesis and glycine-betaine uptake are widely spread mechanisms for osmoadaptation in the Halobacteriales.</title>
        <authorList>
            <person name="Youssef N.H."/>
            <person name="Savage-Ashlock K.N."/>
            <person name="McCully A.L."/>
            <person name="Luedtke B."/>
            <person name="Shaw E.I."/>
            <person name="Hoff W.D."/>
            <person name="Elshahed M.S."/>
        </authorList>
    </citation>
    <scope>NUCLEOTIDE SEQUENCE [LARGE SCALE GENOMIC DNA]</scope>
    <source>
        <strain evidence="1 3">DX253</strain>
    </source>
</reference>